<feature type="binding site" evidence="6">
    <location>
        <begin position="496"/>
        <end position="503"/>
    </location>
    <ligand>
        <name>ATP</name>
        <dbReference type="ChEBI" id="CHEBI:30616"/>
    </ligand>
</feature>
<feature type="compositionally biased region" description="Basic and acidic residues" evidence="7">
    <location>
        <begin position="77"/>
        <end position="92"/>
    </location>
</feature>
<feature type="domain" description="FtsK" evidence="8">
    <location>
        <begin position="479"/>
        <end position="665"/>
    </location>
</feature>
<feature type="compositionally biased region" description="Basic and acidic residues" evidence="7">
    <location>
        <begin position="282"/>
        <end position="313"/>
    </location>
</feature>
<evidence type="ECO:0000313" key="9">
    <source>
        <dbReference type="EMBL" id="MBB6448117.1"/>
    </source>
</evidence>
<evidence type="ECO:0000256" key="5">
    <source>
        <dbReference type="ARBA" id="ARBA00023125"/>
    </source>
</evidence>
<dbReference type="Proteomes" id="UP000568839">
    <property type="component" value="Unassembled WGS sequence"/>
</dbReference>
<dbReference type="PROSITE" id="PS50901">
    <property type="entry name" value="FTSK"/>
    <property type="match status" value="1"/>
</dbReference>
<feature type="compositionally biased region" description="Polar residues" evidence="7">
    <location>
        <begin position="330"/>
        <end position="344"/>
    </location>
</feature>
<dbReference type="GO" id="GO:0003677">
    <property type="term" value="F:DNA binding"/>
    <property type="evidence" value="ECO:0007669"/>
    <property type="project" value="UniProtKB-KW"/>
</dbReference>
<evidence type="ECO:0000256" key="2">
    <source>
        <dbReference type="ARBA" id="ARBA00022741"/>
    </source>
</evidence>
<dbReference type="InterPro" id="IPR036388">
    <property type="entry name" value="WH-like_DNA-bd_sf"/>
</dbReference>
<evidence type="ECO:0000256" key="6">
    <source>
        <dbReference type="PROSITE-ProRule" id="PRU00289"/>
    </source>
</evidence>
<protein>
    <submittedName>
        <fullName evidence="9">S-DNA-T family DNA segregation ATPase FtsK/SpoIIIE</fullName>
    </submittedName>
</protein>
<evidence type="ECO:0000256" key="3">
    <source>
        <dbReference type="ARBA" id="ARBA00022829"/>
    </source>
</evidence>
<feature type="compositionally biased region" description="Acidic residues" evidence="7">
    <location>
        <begin position="174"/>
        <end position="184"/>
    </location>
</feature>
<evidence type="ECO:0000256" key="4">
    <source>
        <dbReference type="ARBA" id="ARBA00022840"/>
    </source>
</evidence>
<feature type="compositionally biased region" description="Basic and acidic residues" evidence="7">
    <location>
        <begin position="320"/>
        <end position="329"/>
    </location>
</feature>
<dbReference type="PANTHER" id="PTHR22683:SF42">
    <property type="entry name" value="DNA TRANSLOCASE SFTA"/>
    <property type="match status" value="1"/>
</dbReference>
<keyword evidence="4 6" id="KW-0067">ATP-binding</keyword>
<organism evidence="9 10">
    <name type="scientific">Geomicrobium halophilum</name>
    <dbReference type="NCBI Taxonomy" id="549000"/>
    <lineage>
        <taxon>Bacteria</taxon>
        <taxon>Bacillati</taxon>
        <taxon>Bacillota</taxon>
        <taxon>Bacilli</taxon>
        <taxon>Bacillales</taxon>
        <taxon>Geomicrobium</taxon>
    </lineage>
</organism>
<dbReference type="InterPro" id="IPR041027">
    <property type="entry name" value="FtsK_alpha"/>
</dbReference>
<feature type="region of interest" description="Disordered" evidence="7">
    <location>
        <begin position="143"/>
        <end position="346"/>
    </location>
</feature>
<comment type="caution">
    <text evidence="9">The sequence shown here is derived from an EMBL/GenBank/DDBJ whole genome shotgun (WGS) entry which is preliminary data.</text>
</comment>
<dbReference type="GO" id="GO:0005524">
    <property type="term" value="F:ATP binding"/>
    <property type="evidence" value="ECO:0007669"/>
    <property type="project" value="UniProtKB-UniRule"/>
</dbReference>
<feature type="compositionally biased region" description="Polar residues" evidence="7">
    <location>
        <begin position="196"/>
        <end position="207"/>
    </location>
</feature>
<dbReference type="InterPro" id="IPR050206">
    <property type="entry name" value="FtsK/SpoIIIE/SftA"/>
</dbReference>
<dbReference type="RefSeq" id="WP_246406869.1">
    <property type="nucleotide sequence ID" value="NZ_JACHHJ010000001.1"/>
</dbReference>
<reference evidence="9 10" key="1">
    <citation type="submission" date="2020-08" db="EMBL/GenBank/DDBJ databases">
        <title>Genomic Encyclopedia of Type Strains, Phase IV (KMG-IV): sequencing the most valuable type-strain genomes for metagenomic binning, comparative biology and taxonomic classification.</title>
        <authorList>
            <person name="Goeker M."/>
        </authorList>
    </citation>
    <scope>NUCLEOTIDE SEQUENCE [LARGE SCALE GENOMIC DNA]</scope>
    <source>
        <strain evidence="9 10">DSM 21769</strain>
    </source>
</reference>
<dbReference type="GO" id="GO:0007059">
    <property type="term" value="P:chromosome segregation"/>
    <property type="evidence" value="ECO:0007669"/>
    <property type="project" value="UniProtKB-KW"/>
</dbReference>
<dbReference type="Gene3D" id="3.30.980.40">
    <property type="match status" value="1"/>
</dbReference>
<dbReference type="Pfam" id="PF17854">
    <property type="entry name" value="FtsK_alpha"/>
    <property type="match status" value="1"/>
</dbReference>
<dbReference type="Gene3D" id="3.40.50.300">
    <property type="entry name" value="P-loop containing nucleotide triphosphate hydrolases"/>
    <property type="match status" value="1"/>
</dbReference>
<dbReference type="AlphaFoldDB" id="A0A841PGU5"/>
<accession>A0A841PGU5</accession>
<evidence type="ECO:0000259" key="8">
    <source>
        <dbReference type="PROSITE" id="PS50901"/>
    </source>
</evidence>
<dbReference type="InterPro" id="IPR018541">
    <property type="entry name" value="Ftsk_gamma"/>
</dbReference>
<evidence type="ECO:0000313" key="10">
    <source>
        <dbReference type="Proteomes" id="UP000568839"/>
    </source>
</evidence>
<sequence>MSRKWSNIFRKLNRYFFGEQSEKEDLYDPPVNHNQRRKREITSLQEDSGPRVIHRYPKGGNFHFPMDIQATPRRRREYKERKMDQVEEKRESYGNYRQSHGNYTQKEDSPRQEEERQYFSNSYFSPEHIPSPVYGFQTQRSLIKQEEDESETQSEENSYGMISESLTIVGENEPQWDEDGEEKEEETKRSTDIEETNSFSIPETDTASEQHKEEQNTTNPQPQASNHVREQSQASQHQQMKHSSTEDKRREKKQRRAMRSQSRDKKRTVTPYNVMMTPFDRLNYERRKAREKEQAERIEREQQESEWNGKGEGNEPTSHIPEDNRESRTETSTPAVQPSKNSTYELPPLDLLAKTNETTNTHDGMLQEQQEQLEATLHQFHVDAKVTNVTEGPSIIRFEVQPAPGVKVNKITNLNDDIKLAMAATDLRIEAPIPGKNAIGIEVPKQNRAPVALRDLLETEAFQSHTSPLAVALGLDITGDPSIIDLGSMPHGLIAGATGSGKSVCINSILLSLLYKADPEEVKLLLIDPKVVELAFYKDIPHLAAPVVTDPKEATMSLKWSVAEMERRYQAFAEAGVRDIRGYNKKADEPMPYLVIVIDELADLMMVAPQDVESSISRIAQKARACGIHLLVATQRPSVDVITGLIKANIPTRAAFAVSSMVDSRTILDTGGAERLIGKGDMLLSENGASKVVRLQGTFVSDQEIDDVASFVRQQKAPKYLFTKEEVSKDISRSEEDDLIEEVSYFVVQQGNASTSLIQRRFHIGYNRAARLMDMMESKGIVSEAVGTKSRHVLMNAEQLSELFGK</sequence>
<dbReference type="InterPro" id="IPR003593">
    <property type="entry name" value="AAA+_ATPase"/>
</dbReference>
<dbReference type="SUPFAM" id="SSF52540">
    <property type="entry name" value="P-loop containing nucleoside triphosphate hydrolases"/>
    <property type="match status" value="1"/>
</dbReference>
<feature type="compositionally biased region" description="Polar residues" evidence="7">
    <location>
        <begin position="95"/>
        <end position="104"/>
    </location>
</feature>
<keyword evidence="3" id="KW-0159">Chromosome partition</keyword>
<comment type="similarity">
    <text evidence="1">Belongs to the FtsK/SpoIIIE/SftA family.</text>
</comment>
<dbReference type="SMART" id="SM00843">
    <property type="entry name" value="Ftsk_gamma"/>
    <property type="match status" value="1"/>
</dbReference>
<dbReference type="PANTHER" id="PTHR22683">
    <property type="entry name" value="SPORULATION PROTEIN RELATED"/>
    <property type="match status" value="1"/>
</dbReference>
<keyword evidence="5" id="KW-0238">DNA-binding</keyword>
<dbReference type="CDD" id="cd01127">
    <property type="entry name" value="TrwB_TraG_TraD_VirD4"/>
    <property type="match status" value="1"/>
</dbReference>
<dbReference type="Pfam" id="PF01580">
    <property type="entry name" value="FtsK_SpoIIIE"/>
    <property type="match status" value="1"/>
</dbReference>
<dbReference type="Gene3D" id="1.10.10.10">
    <property type="entry name" value="Winged helix-like DNA-binding domain superfamily/Winged helix DNA-binding domain"/>
    <property type="match status" value="1"/>
</dbReference>
<dbReference type="InterPro" id="IPR002543">
    <property type="entry name" value="FtsK_dom"/>
</dbReference>
<name>A0A841PGU5_9BACL</name>
<feature type="compositionally biased region" description="Basic residues" evidence="7">
    <location>
        <begin position="250"/>
        <end position="268"/>
    </location>
</feature>
<evidence type="ECO:0000256" key="1">
    <source>
        <dbReference type="ARBA" id="ARBA00006474"/>
    </source>
</evidence>
<gene>
    <name evidence="9" type="ORF">HNR44_000066</name>
</gene>
<proteinExistence type="inferred from homology"/>
<dbReference type="SUPFAM" id="SSF46785">
    <property type="entry name" value="Winged helix' DNA-binding domain"/>
    <property type="match status" value="1"/>
</dbReference>
<feature type="region of interest" description="Disordered" evidence="7">
    <location>
        <begin position="21"/>
        <end position="118"/>
    </location>
</feature>
<dbReference type="Pfam" id="PF09397">
    <property type="entry name" value="FtsK_gamma"/>
    <property type="match status" value="1"/>
</dbReference>
<dbReference type="InterPro" id="IPR036390">
    <property type="entry name" value="WH_DNA-bd_sf"/>
</dbReference>
<keyword evidence="2 6" id="KW-0547">Nucleotide-binding</keyword>
<dbReference type="EMBL" id="JACHHJ010000001">
    <property type="protein sequence ID" value="MBB6448117.1"/>
    <property type="molecule type" value="Genomic_DNA"/>
</dbReference>
<feature type="compositionally biased region" description="Polar residues" evidence="7">
    <location>
        <begin position="216"/>
        <end position="242"/>
    </location>
</feature>
<keyword evidence="10" id="KW-1185">Reference proteome</keyword>
<dbReference type="SMART" id="SM00382">
    <property type="entry name" value="AAA"/>
    <property type="match status" value="1"/>
</dbReference>
<dbReference type="InterPro" id="IPR027417">
    <property type="entry name" value="P-loop_NTPase"/>
</dbReference>
<evidence type="ECO:0000256" key="7">
    <source>
        <dbReference type="SAM" id="MobiDB-lite"/>
    </source>
</evidence>
<feature type="compositionally biased region" description="Basic and acidic residues" evidence="7">
    <location>
        <begin position="105"/>
        <end position="117"/>
    </location>
</feature>